<organism evidence="9">
    <name type="scientific">Zingiber officinale</name>
    <name type="common">Ginger</name>
    <name type="synonym">Amomum zingiber</name>
    <dbReference type="NCBI Taxonomy" id="94328"/>
    <lineage>
        <taxon>Eukaryota</taxon>
        <taxon>Viridiplantae</taxon>
        <taxon>Streptophyta</taxon>
        <taxon>Embryophyta</taxon>
        <taxon>Tracheophyta</taxon>
        <taxon>Spermatophyta</taxon>
        <taxon>Magnoliopsida</taxon>
        <taxon>Liliopsida</taxon>
        <taxon>Zingiberales</taxon>
        <taxon>Zingiberaceae</taxon>
        <taxon>Zingiber</taxon>
    </lineage>
</organism>
<keyword evidence="4" id="KW-0010">Activator</keyword>
<dbReference type="PANTHER" id="PTHR12632">
    <property type="entry name" value="TRANSCRIPTION FACTOR NF-Y ALPHA-RELATED"/>
    <property type="match status" value="1"/>
</dbReference>
<evidence type="ECO:0000256" key="7">
    <source>
        <dbReference type="ARBA" id="ARBA00025911"/>
    </source>
</evidence>
<dbReference type="PROSITE" id="PS00686">
    <property type="entry name" value="NFYA_HAP2_1"/>
    <property type="match status" value="1"/>
</dbReference>
<evidence type="ECO:0000256" key="5">
    <source>
        <dbReference type="ARBA" id="ARBA00023163"/>
    </source>
</evidence>
<protein>
    <recommendedName>
        <fullName evidence="8">Nuclear transcription factor Y subunit</fullName>
    </recommendedName>
</protein>
<dbReference type="InterPro" id="IPR001289">
    <property type="entry name" value="NFYA"/>
</dbReference>
<evidence type="ECO:0000256" key="6">
    <source>
        <dbReference type="ARBA" id="ARBA00023242"/>
    </source>
</evidence>
<proteinExistence type="evidence at transcript level"/>
<evidence type="ECO:0000256" key="4">
    <source>
        <dbReference type="ARBA" id="ARBA00023159"/>
    </source>
</evidence>
<comment type="subcellular location">
    <subcellularLocation>
        <location evidence="1 8">Nucleus</location>
    </subcellularLocation>
</comment>
<keyword evidence="5 8" id="KW-0804">Transcription</keyword>
<dbReference type="Gene3D" id="6.10.250.2430">
    <property type="match status" value="1"/>
</dbReference>
<evidence type="ECO:0000256" key="8">
    <source>
        <dbReference type="RuleBase" id="RU367155"/>
    </source>
</evidence>
<keyword evidence="6 8" id="KW-0539">Nucleus</keyword>
<evidence type="ECO:0000256" key="3">
    <source>
        <dbReference type="ARBA" id="ARBA00023125"/>
    </source>
</evidence>
<dbReference type="PROSITE" id="PS51152">
    <property type="entry name" value="NFYA_HAP2_2"/>
    <property type="match status" value="1"/>
</dbReference>
<sequence>MSSFSLAASLAPRAIFRSDFCPSEPPHSSFSFAGVLFRSTSSLGLSSFTLAASSTRLPVLLSSCTLRHKPALYRLWNAPYIGMEYAFNWSNSIPNGLALIHDDVQVYPAEGAFHGHRRCLLLTVRRRLPWLWKAYSDNSELDEQQGQAQSENQHQPYATASMQSGAATPLIGYMMPTGQLEAGQAMSPAAYPYMDPFYGGMFAAYAGQHVIHPQLIGVHHPGVPLPTDAVEEPVYVNAKQYHGILRRRQSRAKAESENKLAKIRKAYLKKLIIRQAITYQSQHTVSSPLDRIKFDSVCGNLFLDLKLCDGKAGKLNIVTLMQEDLELLINARAQKLL</sequence>
<keyword evidence="2 8" id="KW-0805">Transcription regulation</keyword>
<keyword evidence="3 8" id="KW-0238">DNA-binding</keyword>
<accession>A0AA50CBQ0</accession>
<evidence type="ECO:0000256" key="1">
    <source>
        <dbReference type="ARBA" id="ARBA00004123"/>
    </source>
</evidence>
<name>A0AA50CBQ0_ZINOF</name>
<comment type="similarity">
    <text evidence="8">Belongs to the NFYA/HAP2 subunit family.</text>
</comment>
<dbReference type="GO" id="GO:0003677">
    <property type="term" value="F:DNA binding"/>
    <property type="evidence" value="ECO:0007669"/>
    <property type="project" value="UniProtKB-KW"/>
</dbReference>
<dbReference type="GO" id="GO:0003700">
    <property type="term" value="F:DNA-binding transcription factor activity"/>
    <property type="evidence" value="ECO:0007669"/>
    <property type="project" value="UniProtKB-UniRule"/>
</dbReference>
<dbReference type="Pfam" id="PF02045">
    <property type="entry name" value="CBFB_NFYA"/>
    <property type="match status" value="1"/>
</dbReference>
<dbReference type="SMART" id="SM00521">
    <property type="entry name" value="CBF"/>
    <property type="match status" value="1"/>
</dbReference>
<dbReference type="InterPro" id="IPR018362">
    <property type="entry name" value="CCAAT-binding_factor_CS"/>
</dbReference>
<evidence type="ECO:0000313" key="9">
    <source>
        <dbReference type="EMBL" id="WLQ69690.1"/>
    </source>
</evidence>
<comment type="subunit">
    <text evidence="7">Heterotrimeric transcription factor composed of three components, NF-YA, NF-YB and NF-YC. NF-YB and NF-YC must interact and dimerize for NF-YA association and DNA binding.</text>
</comment>
<reference evidence="9" key="1">
    <citation type="submission" date="2023-04" db="EMBL/GenBank/DDBJ databases">
        <authorList>
            <person name="Xing H.-T."/>
            <person name="Li H.-L."/>
        </authorList>
    </citation>
    <scope>NUCLEOTIDE SEQUENCE</scope>
    <source>
        <strain evidence="9">Maker00070772</strain>
    </source>
</reference>
<comment type="function">
    <text evidence="8">Component of the sequence-specific heterotrimeric transcription factor (NF-Y) which specifically recognizes a 5'-CCAAT-3' box motif found in the promoters of its target genes.</text>
</comment>
<dbReference type="GO" id="GO:0016602">
    <property type="term" value="C:CCAAT-binding factor complex"/>
    <property type="evidence" value="ECO:0007669"/>
    <property type="project" value="InterPro"/>
</dbReference>
<evidence type="ECO:0000256" key="2">
    <source>
        <dbReference type="ARBA" id="ARBA00023015"/>
    </source>
</evidence>
<dbReference type="AlphaFoldDB" id="A0AA50CBQ0"/>
<dbReference type="EMBL" id="OQ909782">
    <property type="protein sequence ID" value="WLQ69690.1"/>
    <property type="molecule type" value="mRNA"/>
</dbReference>